<gene>
    <name evidence="1" type="ORF">BDW02DRAFT_566550</name>
</gene>
<dbReference type="AlphaFoldDB" id="A0A6A5KMH7"/>
<name>A0A6A5KMH7_9PLEO</name>
<accession>A0A6A5KMH7</accession>
<evidence type="ECO:0000313" key="2">
    <source>
        <dbReference type="Proteomes" id="UP000800040"/>
    </source>
</evidence>
<dbReference type="Proteomes" id="UP000800040">
    <property type="component" value="Unassembled WGS sequence"/>
</dbReference>
<protein>
    <submittedName>
        <fullName evidence="1">Uncharacterized protein</fullName>
    </submittedName>
</protein>
<keyword evidence="2" id="KW-1185">Reference proteome</keyword>
<evidence type="ECO:0000313" key="1">
    <source>
        <dbReference type="EMBL" id="KAF1836959.1"/>
    </source>
</evidence>
<dbReference type="EMBL" id="ML975267">
    <property type="protein sequence ID" value="KAF1836959.1"/>
    <property type="molecule type" value="Genomic_DNA"/>
</dbReference>
<dbReference type="OrthoDB" id="4538483at2759"/>
<sequence length="619" mass="69073">MAASTTVFGELSDHLQKVDEDPSTQLNADLLERCELFTNTPEYRRQIWKETRPLFLQIAALLPKLQQDPSPLTHFVTKLAEPYRFDDIKDIDFEIGLDLQATPFHSLILTLLEKASSSTDAQALANRPAVMFAIVRLWLCTHDAGVATQAEDVLTSLLKASKNEPVSMEGKSSIHTYGTGPMWRRLFSDRDISSLYYHYTSLKPLSSPRPPLLNTRDKTISQARLLSWLPRVAALDWNAVASSYGLDVEREAGLKENQSLLHYAALKIVDTEDDMLMHMTLLQFFSVLITEVKTKPHLSHYDSSLALDFMKEEGIHKGIIDFHTSENPSHDHSFLSSRTAQYISDYATHYPENFENSAEMPVIRNYVHRNIRKCEANDLNIIASMPRSTLIPRRASGPVWDECVILDMPITRTNQDALKTLATIFHGPPKQEITFPQIETVGSDSKRTQTEAMYARLLTALFYTKKPIMFADITTHMNTIAMKENALAALTLIGALITSTWSTEPLPNTSPNDLTYARLNTFPKSGVELILDPTISAGVLPSLLKPATTFSNLVGGRGDAENAAYQVAMAKFEVLKTLGRTLEEQGGRQDVLAMVRRRVGEGVWGSSGSVGSRIGTLDM</sequence>
<reference evidence="1" key="1">
    <citation type="submission" date="2020-01" db="EMBL/GenBank/DDBJ databases">
        <authorList>
            <consortium name="DOE Joint Genome Institute"/>
            <person name="Haridas S."/>
            <person name="Albert R."/>
            <person name="Binder M."/>
            <person name="Bloem J."/>
            <person name="Labutti K."/>
            <person name="Salamov A."/>
            <person name="Andreopoulos B."/>
            <person name="Baker S.E."/>
            <person name="Barry K."/>
            <person name="Bills G."/>
            <person name="Bluhm B.H."/>
            <person name="Cannon C."/>
            <person name="Castanera R."/>
            <person name="Culley D.E."/>
            <person name="Daum C."/>
            <person name="Ezra D."/>
            <person name="Gonzalez J.B."/>
            <person name="Henrissat B."/>
            <person name="Kuo A."/>
            <person name="Liang C."/>
            <person name="Lipzen A."/>
            <person name="Lutzoni F."/>
            <person name="Magnuson J."/>
            <person name="Mondo S."/>
            <person name="Nolan M."/>
            <person name="Ohm R."/>
            <person name="Pangilinan J."/>
            <person name="Park H.-J."/>
            <person name="Ramirez L."/>
            <person name="Alfaro M."/>
            <person name="Sun H."/>
            <person name="Tritt A."/>
            <person name="Yoshinaga Y."/>
            <person name="Zwiers L.-H."/>
            <person name="Turgeon B.G."/>
            <person name="Goodwin S.B."/>
            <person name="Spatafora J.W."/>
            <person name="Crous P.W."/>
            <person name="Grigoriev I.V."/>
        </authorList>
    </citation>
    <scope>NUCLEOTIDE SEQUENCE</scope>
    <source>
        <strain evidence="1">P77</strain>
    </source>
</reference>
<proteinExistence type="predicted"/>
<organism evidence="1 2">
    <name type="scientific">Decorospora gaudefroyi</name>
    <dbReference type="NCBI Taxonomy" id="184978"/>
    <lineage>
        <taxon>Eukaryota</taxon>
        <taxon>Fungi</taxon>
        <taxon>Dikarya</taxon>
        <taxon>Ascomycota</taxon>
        <taxon>Pezizomycotina</taxon>
        <taxon>Dothideomycetes</taxon>
        <taxon>Pleosporomycetidae</taxon>
        <taxon>Pleosporales</taxon>
        <taxon>Pleosporineae</taxon>
        <taxon>Pleosporaceae</taxon>
        <taxon>Decorospora</taxon>
    </lineage>
</organism>